<accession>A0A1M4UJP0</accession>
<evidence type="ECO:0000313" key="1">
    <source>
        <dbReference type="EMBL" id="SHE56773.1"/>
    </source>
</evidence>
<gene>
    <name evidence="1" type="ORF">SAMN02745117_00496</name>
</gene>
<organism evidence="1 2">
    <name type="scientific">Lampropedia hyalina DSM 16112</name>
    <dbReference type="NCBI Taxonomy" id="1122156"/>
    <lineage>
        <taxon>Bacteria</taxon>
        <taxon>Pseudomonadati</taxon>
        <taxon>Pseudomonadota</taxon>
        <taxon>Betaproteobacteria</taxon>
        <taxon>Burkholderiales</taxon>
        <taxon>Comamonadaceae</taxon>
        <taxon>Lampropedia</taxon>
    </lineage>
</organism>
<name>A0A1M4UJP0_9BURK</name>
<protein>
    <submittedName>
        <fullName evidence="1">Uncharacterized protein</fullName>
    </submittedName>
</protein>
<dbReference type="EMBL" id="FQUZ01000004">
    <property type="protein sequence ID" value="SHE56773.1"/>
    <property type="molecule type" value="Genomic_DNA"/>
</dbReference>
<dbReference type="Proteomes" id="UP000184327">
    <property type="component" value="Unassembled WGS sequence"/>
</dbReference>
<sequence length="108" mass="12047">MQHLHPLATRWSILTTVSAELPARARRASSDDAKRMAQELVHALQQGADDAQDIEANFLSHCSACHDKLAFMLARRELLRHGVFSELPASWLAVAEKLENLHEPGLRA</sequence>
<proteinExistence type="predicted"/>
<dbReference type="AlphaFoldDB" id="A0A1M4UJP0"/>
<reference evidence="1 2" key="1">
    <citation type="submission" date="2016-11" db="EMBL/GenBank/DDBJ databases">
        <authorList>
            <person name="Jaros S."/>
            <person name="Januszkiewicz K."/>
            <person name="Wedrychowicz H."/>
        </authorList>
    </citation>
    <scope>NUCLEOTIDE SEQUENCE [LARGE SCALE GENOMIC DNA]</scope>
    <source>
        <strain evidence="1 2">DSM 16112</strain>
    </source>
</reference>
<evidence type="ECO:0000313" key="2">
    <source>
        <dbReference type="Proteomes" id="UP000184327"/>
    </source>
</evidence>
<keyword evidence="2" id="KW-1185">Reference proteome</keyword>